<dbReference type="EMBL" id="SWFT01000018">
    <property type="protein sequence ID" value="KAA8907928.1"/>
    <property type="molecule type" value="Genomic_DNA"/>
</dbReference>
<dbReference type="EC" id="2.1.1.320" evidence="3"/>
<comment type="similarity">
    <text evidence="2">Belongs to the NDUFAF7 family.</text>
</comment>
<evidence type="ECO:0000256" key="4">
    <source>
        <dbReference type="ARBA" id="ARBA00022603"/>
    </source>
</evidence>
<dbReference type="GO" id="GO:0032259">
    <property type="term" value="P:methylation"/>
    <property type="evidence" value="ECO:0007669"/>
    <property type="project" value="UniProtKB-KW"/>
</dbReference>
<dbReference type="SUPFAM" id="SSF53335">
    <property type="entry name" value="S-adenosyl-L-methionine-dependent methyltransferases"/>
    <property type="match status" value="1"/>
</dbReference>
<accession>A0A642UYF0</accession>
<dbReference type="InterPro" id="IPR029063">
    <property type="entry name" value="SAM-dependent_MTases_sf"/>
</dbReference>
<evidence type="ECO:0000313" key="10">
    <source>
        <dbReference type="Proteomes" id="UP000449547"/>
    </source>
</evidence>
<evidence type="ECO:0000256" key="1">
    <source>
        <dbReference type="ARBA" id="ARBA00004173"/>
    </source>
</evidence>
<evidence type="ECO:0000313" key="9">
    <source>
        <dbReference type="EMBL" id="KAA8907928.1"/>
    </source>
</evidence>
<comment type="catalytic activity">
    <reaction evidence="7">
        <text>L-arginyl-[protein] + 2 S-adenosyl-L-methionine = N(omega),N(omega)'-dimethyl-L-arginyl-[protein] + 2 S-adenosyl-L-homocysteine + 2 H(+)</text>
        <dbReference type="Rhea" id="RHEA:48108"/>
        <dbReference type="Rhea" id="RHEA-COMP:10532"/>
        <dbReference type="Rhea" id="RHEA-COMP:11992"/>
        <dbReference type="ChEBI" id="CHEBI:15378"/>
        <dbReference type="ChEBI" id="CHEBI:29965"/>
        <dbReference type="ChEBI" id="CHEBI:57856"/>
        <dbReference type="ChEBI" id="CHEBI:59789"/>
        <dbReference type="ChEBI" id="CHEBI:88221"/>
        <dbReference type="EC" id="2.1.1.320"/>
    </reaction>
</comment>
<dbReference type="OrthoDB" id="17415at2759"/>
<comment type="caution">
    <text evidence="9">The sequence shown here is derived from an EMBL/GenBank/DDBJ whole genome shotgun (WGS) entry which is preliminary data.</text>
</comment>
<dbReference type="GeneID" id="54778991"/>
<dbReference type="GO" id="GO:0035243">
    <property type="term" value="F:protein-arginine omega-N symmetric methyltransferase activity"/>
    <property type="evidence" value="ECO:0007669"/>
    <property type="project" value="UniProtKB-EC"/>
</dbReference>
<feature type="region of interest" description="Disordered" evidence="8">
    <location>
        <begin position="53"/>
        <end position="75"/>
    </location>
</feature>
<dbReference type="InterPro" id="IPR038375">
    <property type="entry name" value="NDUFAF7_sf"/>
</dbReference>
<sequence length="603" mass="69819">MMRRLPQRGLFNAAKARAKLAQAHKPDDDAFHHEYSIRPDTYAFKVDATNERTRSLAKRQSAPETSEGVGFKPHPLQGVSDSDKFNLIEFIYRYSTNYPFGNRSPQEEYMRYPTTTSDKLKRFRTRPKSTKMLVSDFIEDSLYNPHYGYFSREVEIFHTEKPFDYNNIEDIDEFMAQWEGAYAKYDQQGPPPQWTETFDAKSQSTQKPGDKSSSKFVQRALQIQKQDEAAAQKRQSRRSLQLWHTPTELFSPYYGEALARYLLWHYQTNGLYPYHDLVIYEMGAGNGTLMCNVLNYIKQNAPEIYARTQYRIIEISSQLAEKQMAHALKAKLFQQGLDSSKLQIENVSIFDWKTVVEHPVYFVALEVFDNFAHDLIRYDITTGEPYEGQVLIDGHGDFYEFFTPQLSHWSQAFLGLRESSDVGVLKQVDTLKGKLAAAKSMVPFMDKQHIHPLLQSPTMLGLKNSMFPFKDDMTPGEFIPTRLLQFFQILKHKFPQHHLLCSDFNQLPNTVPGYYNGPVVQTVLQDKMIDVSTYMVMQGYFDIMFGTDFTLAQRLYQQVCGKPAKVETHREFLSQWANLDSTTTKTGDNPMLDFYTNVSFMSS</sequence>
<keyword evidence="6" id="KW-0496">Mitochondrion</keyword>
<dbReference type="OMA" id="LPFAPNM"/>
<dbReference type="AlphaFoldDB" id="A0A642UYF0"/>
<evidence type="ECO:0000256" key="6">
    <source>
        <dbReference type="ARBA" id="ARBA00023128"/>
    </source>
</evidence>
<feature type="compositionally biased region" description="Polar residues" evidence="8">
    <location>
        <begin position="194"/>
        <end position="207"/>
    </location>
</feature>
<protein>
    <recommendedName>
        <fullName evidence="3">type II protein arginine methyltransferase</fullName>
        <ecNumber evidence="3">2.1.1.320</ecNumber>
    </recommendedName>
</protein>
<dbReference type="VEuPathDB" id="FungiDB:DIURU_000338"/>
<dbReference type="PANTHER" id="PTHR12049:SF5">
    <property type="entry name" value="PROTEIN ARGININE METHYLTRANSFERASE NDUFAF7 HOMOLOG, MITOCHONDRIAL"/>
    <property type="match status" value="1"/>
</dbReference>
<evidence type="ECO:0000256" key="3">
    <source>
        <dbReference type="ARBA" id="ARBA00011935"/>
    </source>
</evidence>
<evidence type="ECO:0000256" key="8">
    <source>
        <dbReference type="SAM" id="MobiDB-lite"/>
    </source>
</evidence>
<dbReference type="GO" id="GO:0005739">
    <property type="term" value="C:mitochondrion"/>
    <property type="evidence" value="ECO:0007669"/>
    <property type="project" value="UniProtKB-SubCell"/>
</dbReference>
<dbReference type="PANTHER" id="PTHR12049">
    <property type="entry name" value="PROTEIN ARGININE METHYLTRANSFERASE NDUFAF7, MITOCHONDRIAL"/>
    <property type="match status" value="1"/>
</dbReference>
<dbReference type="Pfam" id="PF02636">
    <property type="entry name" value="Methyltransf_28"/>
    <property type="match status" value="1"/>
</dbReference>
<organism evidence="9 10">
    <name type="scientific">Diutina rugosa</name>
    <name type="common">Yeast</name>
    <name type="synonym">Candida rugosa</name>
    <dbReference type="NCBI Taxonomy" id="5481"/>
    <lineage>
        <taxon>Eukaryota</taxon>
        <taxon>Fungi</taxon>
        <taxon>Dikarya</taxon>
        <taxon>Ascomycota</taxon>
        <taxon>Saccharomycotina</taxon>
        <taxon>Pichiomycetes</taxon>
        <taxon>Debaryomycetaceae</taxon>
        <taxon>Diutina</taxon>
    </lineage>
</organism>
<keyword evidence="5" id="KW-0808">Transferase</keyword>
<evidence type="ECO:0000256" key="2">
    <source>
        <dbReference type="ARBA" id="ARBA00005891"/>
    </source>
</evidence>
<proteinExistence type="inferred from homology"/>
<evidence type="ECO:0000256" key="5">
    <source>
        <dbReference type="ARBA" id="ARBA00022679"/>
    </source>
</evidence>
<keyword evidence="10" id="KW-1185">Reference proteome</keyword>
<comment type="subcellular location">
    <subcellularLocation>
        <location evidence="1">Mitochondrion</location>
    </subcellularLocation>
</comment>
<keyword evidence="4" id="KW-0489">Methyltransferase</keyword>
<gene>
    <name evidence="9" type="ORF">DIURU_000338</name>
</gene>
<dbReference type="RefSeq" id="XP_034014860.1">
    <property type="nucleotide sequence ID" value="XM_034156135.1"/>
</dbReference>
<reference evidence="9 10" key="1">
    <citation type="submission" date="2019-07" db="EMBL/GenBank/DDBJ databases">
        <title>Genome assembly of two rare yeast pathogens: Diutina rugosa and Trichomonascus ciferrii.</title>
        <authorList>
            <person name="Mixao V."/>
            <person name="Saus E."/>
            <person name="Hansen A."/>
            <person name="Lass-Flor C."/>
            <person name="Gabaldon T."/>
        </authorList>
    </citation>
    <scope>NUCLEOTIDE SEQUENCE [LARGE SCALE GENOMIC DNA]</scope>
    <source>
        <strain evidence="9 10">CBS 613</strain>
    </source>
</reference>
<evidence type="ECO:0000256" key="7">
    <source>
        <dbReference type="ARBA" id="ARBA00048612"/>
    </source>
</evidence>
<name>A0A642UYF0_DIURU</name>
<dbReference type="InterPro" id="IPR003788">
    <property type="entry name" value="NDUFAF7"/>
</dbReference>
<dbReference type="Gene3D" id="3.40.50.12710">
    <property type="match status" value="1"/>
</dbReference>
<feature type="region of interest" description="Disordered" evidence="8">
    <location>
        <begin position="189"/>
        <end position="215"/>
    </location>
</feature>
<dbReference type="Proteomes" id="UP000449547">
    <property type="component" value="Unassembled WGS sequence"/>
</dbReference>